<dbReference type="FunFam" id="3.40.50.620:FF:000015">
    <property type="entry name" value="NH(3)-dependent NAD(+) synthetase"/>
    <property type="match status" value="1"/>
</dbReference>
<evidence type="ECO:0000313" key="21">
    <source>
        <dbReference type="Proteomes" id="UP000510868"/>
    </source>
</evidence>
<evidence type="ECO:0000313" key="17">
    <source>
        <dbReference type="EMBL" id="MDD1382673.1"/>
    </source>
</evidence>
<comment type="catalytic activity">
    <reaction evidence="9 13 15">
        <text>deamido-NAD(+) + NH4(+) + ATP = AMP + diphosphate + NAD(+) + H(+)</text>
        <dbReference type="Rhea" id="RHEA:21188"/>
        <dbReference type="ChEBI" id="CHEBI:15378"/>
        <dbReference type="ChEBI" id="CHEBI:28938"/>
        <dbReference type="ChEBI" id="CHEBI:30616"/>
        <dbReference type="ChEBI" id="CHEBI:33019"/>
        <dbReference type="ChEBI" id="CHEBI:57540"/>
        <dbReference type="ChEBI" id="CHEBI:58437"/>
        <dbReference type="ChEBI" id="CHEBI:456215"/>
        <dbReference type="EC" id="6.3.1.5"/>
    </reaction>
</comment>
<protein>
    <recommendedName>
        <fullName evidence="12 13">NH(3)-dependent NAD(+) synthetase</fullName>
        <ecNumber evidence="11 13">6.3.1.5</ecNumber>
    </recommendedName>
</protein>
<evidence type="ECO:0000256" key="5">
    <source>
        <dbReference type="ARBA" id="ARBA00022741"/>
    </source>
</evidence>
<evidence type="ECO:0000313" key="20">
    <source>
        <dbReference type="Proteomes" id="UP000195868"/>
    </source>
</evidence>
<evidence type="ECO:0000256" key="13">
    <source>
        <dbReference type="HAMAP-Rule" id="MF_00193"/>
    </source>
</evidence>
<dbReference type="InterPro" id="IPR022926">
    <property type="entry name" value="NH(3)-dep_NAD(+)_synth"/>
</dbReference>
<feature type="binding site" evidence="13">
    <location>
        <position position="161"/>
    </location>
    <ligand>
        <name>ATP</name>
        <dbReference type="ChEBI" id="CHEBI:30616"/>
    </ligand>
</feature>
<dbReference type="InterPro" id="IPR022310">
    <property type="entry name" value="NAD/GMP_synthase"/>
</dbReference>
<dbReference type="AlphaFoldDB" id="A0A1S9AND8"/>
<keyword evidence="3 13" id="KW-0436">Ligase</keyword>
<reference evidence="17" key="4">
    <citation type="submission" date="2023-02" db="EMBL/GenBank/DDBJ databases">
        <title>Complete genome sequence of Limosilactobacillus reuteri SRCM217616 isolated from Bos taurus feces.</title>
        <authorList>
            <person name="Yang H.-G."/>
            <person name="Kim J.-W."/>
            <person name="Ha G.-S."/>
            <person name="Yang H.-J."/>
            <person name="Jeong D.-Y."/>
        </authorList>
    </citation>
    <scope>NUCLEOTIDE SEQUENCE</scope>
    <source>
        <strain evidence="17">SRCM217616</strain>
    </source>
</reference>
<dbReference type="EMBL" id="CP059275">
    <property type="protein sequence ID" value="QLQ61040.1"/>
    <property type="molecule type" value="Genomic_DNA"/>
</dbReference>
<evidence type="ECO:0000256" key="14">
    <source>
        <dbReference type="RuleBase" id="RU003811"/>
    </source>
</evidence>
<name>A0A1S9AND8_LIMRT</name>
<evidence type="ECO:0000256" key="4">
    <source>
        <dbReference type="ARBA" id="ARBA00022723"/>
    </source>
</evidence>
<gene>
    <name evidence="13 17" type="primary">nadE</name>
    <name evidence="18" type="ORF">B5G22_09820</name>
    <name evidence="19" type="ORF">HHK02_07500</name>
    <name evidence="17" type="ORF">PSQ53_06960</name>
</gene>
<organism evidence="17 22">
    <name type="scientific">Limosilactobacillus reuteri</name>
    <name type="common">Lactobacillus reuteri</name>
    <dbReference type="NCBI Taxonomy" id="1598"/>
    <lineage>
        <taxon>Bacteria</taxon>
        <taxon>Bacillati</taxon>
        <taxon>Bacillota</taxon>
        <taxon>Bacilli</taxon>
        <taxon>Lactobacillales</taxon>
        <taxon>Lactobacillaceae</taxon>
        <taxon>Limosilactobacillus</taxon>
    </lineage>
</organism>
<feature type="binding site" evidence="13">
    <location>
        <position position="166"/>
    </location>
    <ligand>
        <name>Mg(2+)</name>
        <dbReference type="ChEBI" id="CHEBI:18420"/>
    </ligand>
</feature>
<dbReference type="PANTHER" id="PTHR23090">
    <property type="entry name" value="NH 3 /GLUTAMINE-DEPENDENT NAD + SYNTHETASE"/>
    <property type="match status" value="1"/>
</dbReference>
<feature type="domain" description="NAD/GMP synthase" evidence="16">
    <location>
        <begin position="24"/>
        <end position="266"/>
    </location>
</feature>
<dbReference type="NCBIfam" id="TIGR00552">
    <property type="entry name" value="nadE"/>
    <property type="match status" value="1"/>
</dbReference>
<dbReference type="EC" id="6.3.1.5" evidence="11 13"/>
<dbReference type="Proteomes" id="UP000195868">
    <property type="component" value="Unassembled WGS sequence"/>
</dbReference>
<accession>A0A1S9AND8</accession>
<dbReference type="NCBIfam" id="NF001979">
    <property type="entry name" value="PRK00768.1"/>
    <property type="match status" value="1"/>
</dbReference>
<dbReference type="InterPro" id="IPR014729">
    <property type="entry name" value="Rossmann-like_a/b/a_fold"/>
</dbReference>
<evidence type="ECO:0000256" key="3">
    <source>
        <dbReference type="ARBA" id="ARBA00022598"/>
    </source>
</evidence>
<evidence type="ECO:0000256" key="10">
    <source>
        <dbReference type="ARBA" id="ARBA00055966"/>
    </source>
</evidence>
<evidence type="ECO:0000313" key="22">
    <source>
        <dbReference type="Proteomes" id="UP001217945"/>
    </source>
</evidence>
<evidence type="ECO:0000256" key="7">
    <source>
        <dbReference type="ARBA" id="ARBA00022842"/>
    </source>
</evidence>
<feature type="binding site" evidence="13">
    <location>
        <position position="190"/>
    </location>
    <ligand>
        <name>ATP</name>
        <dbReference type="ChEBI" id="CHEBI:30616"/>
    </ligand>
</feature>
<comment type="function">
    <text evidence="10 13">Catalyzes the ATP-dependent amidation of deamido-NAD to form NAD. Uses ammonia as a nitrogen source.</text>
</comment>
<feature type="binding site" evidence="13">
    <location>
        <position position="212"/>
    </location>
    <ligand>
        <name>ATP</name>
        <dbReference type="ChEBI" id="CHEBI:30616"/>
    </ligand>
</feature>
<dbReference type="UniPathway" id="UPA00253">
    <property type="reaction ID" value="UER00333"/>
</dbReference>
<dbReference type="EMBL" id="NFHN01000050">
    <property type="protein sequence ID" value="OUN43871.1"/>
    <property type="molecule type" value="Genomic_DNA"/>
</dbReference>
<reference evidence="19 21" key="3">
    <citation type="submission" date="2020-07" db="EMBL/GenBank/DDBJ databases">
        <title>Genome sequence of Lactobacillus reuteri CNEI-KCA3 isolated from the faeces of a reared-broiler chicken, South-East Nigeria, reveals presence of CRISPR arrays.</title>
        <authorList>
            <person name="Anukam K.C."/>
            <person name="Ibezim C.N."/>
            <person name="BeecK W.V."/>
            <person name="Allonsius C."/>
            <person name="Broek M.D."/>
            <person name="Tuyaerts I."/>
            <person name="Attama A."/>
            <person name="Esimone C.O."/>
            <person name="Lebeer S."/>
        </authorList>
    </citation>
    <scope>NUCLEOTIDE SEQUENCE [LARGE SCALE GENOMIC DNA]</scope>
    <source>
        <strain evidence="19 21">CNEI-KCA3</strain>
    </source>
</reference>
<dbReference type="SUPFAM" id="SSF52402">
    <property type="entry name" value="Adenine nucleotide alpha hydrolases-like"/>
    <property type="match status" value="1"/>
</dbReference>
<keyword evidence="8 13" id="KW-0520">NAD</keyword>
<dbReference type="GO" id="GO:0005524">
    <property type="term" value="F:ATP binding"/>
    <property type="evidence" value="ECO:0007669"/>
    <property type="project" value="UniProtKB-UniRule"/>
</dbReference>
<dbReference type="GO" id="GO:0005737">
    <property type="term" value="C:cytoplasm"/>
    <property type="evidence" value="ECO:0007669"/>
    <property type="project" value="InterPro"/>
</dbReference>
<dbReference type="PANTHER" id="PTHR23090:SF7">
    <property type="entry name" value="NH(3)-DEPENDENT NAD(+) SYNTHETASE"/>
    <property type="match status" value="1"/>
</dbReference>
<dbReference type="GO" id="GO:0046872">
    <property type="term" value="F:metal ion binding"/>
    <property type="evidence" value="ECO:0007669"/>
    <property type="project" value="UniProtKB-KW"/>
</dbReference>
<dbReference type="EMBL" id="JAQTKT010000001">
    <property type="protein sequence ID" value="MDD1382673.1"/>
    <property type="molecule type" value="Genomic_DNA"/>
</dbReference>
<comment type="subunit">
    <text evidence="2 13">Homodimer.</text>
</comment>
<dbReference type="CDD" id="cd00553">
    <property type="entry name" value="NAD_synthase"/>
    <property type="match status" value="1"/>
</dbReference>
<dbReference type="Pfam" id="PF02540">
    <property type="entry name" value="NAD_synthase"/>
    <property type="match status" value="1"/>
</dbReference>
<reference evidence="18" key="2">
    <citation type="journal article" date="2018" name="BMC Genomics">
        <title>Whole genome sequencing and function prediction of 133 gut anaerobes isolated from chicken caecum in pure cultures.</title>
        <authorList>
            <person name="Medvecky M."/>
            <person name="Cejkova D."/>
            <person name="Polansky O."/>
            <person name="Karasova D."/>
            <person name="Kubasova T."/>
            <person name="Cizek A."/>
            <person name="Rychlik I."/>
        </authorList>
    </citation>
    <scope>NUCLEOTIDE SEQUENCE</scope>
    <source>
        <strain evidence="18">An71</strain>
    </source>
</reference>
<dbReference type="HAMAP" id="MF_00193">
    <property type="entry name" value="NadE_ammonia_dep"/>
    <property type="match status" value="1"/>
</dbReference>
<dbReference type="InterPro" id="IPR003694">
    <property type="entry name" value="NAD_synthase"/>
</dbReference>
<evidence type="ECO:0000256" key="15">
    <source>
        <dbReference type="RuleBase" id="RU003812"/>
    </source>
</evidence>
<dbReference type="Proteomes" id="UP000510868">
    <property type="component" value="Chromosome"/>
</dbReference>
<evidence type="ECO:0000256" key="8">
    <source>
        <dbReference type="ARBA" id="ARBA00023027"/>
    </source>
</evidence>
<sequence length="275" mass="30580">MRKYQEEIINALGVNSQIDPQAEVTKRIQFICDFLQTTKMKALVLGISGGQDSSLAGRLSQLAVEKLREETGDNEYQFIAVRLPYGEQADESDAMFAINDFIKPDKIMRVNIKAATDAMVVSLNEAGTPISDFNKGNIKARERMIVQYAIGGENKGAVVGTDHAAEAVTGFYTKFGDGGADITPLSGLDKRQGKALLQYLGAPAKLYDKTPTADLEEDKPMRPDEEALGVRYDEIDDYLEGREVSPAAAEKIEGWYRRTQHKRHLPIAPYDTWWK</sequence>
<comment type="similarity">
    <text evidence="1 13 14">Belongs to the NAD synthetase family.</text>
</comment>
<dbReference type="Gene3D" id="3.40.50.620">
    <property type="entry name" value="HUPs"/>
    <property type="match status" value="1"/>
</dbReference>
<evidence type="ECO:0000256" key="1">
    <source>
        <dbReference type="ARBA" id="ARBA00005859"/>
    </source>
</evidence>
<dbReference type="GO" id="GO:0004359">
    <property type="term" value="F:glutaminase activity"/>
    <property type="evidence" value="ECO:0007669"/>
    <property type="project" value="InterPro"/>
</dbReference>
<evidence type="ECO:0000259" key="16">
    <source>
        <dbReference type="Pfam" id="PF02540"/>
    </source>
</evidence>
<feature type="binding site" description="in other chain" evidence="13">
    <location>
        <position position="174"/>
    </location>
    <ligand>
        <name>deamido-NAD(+)</name>
        <dbReference type="ChEBI" id="CHEBI:58437"/>
        <note>ligand shared between two neighboring subunits</note>
    </ligand>
</feature>
<dbReference type="GO" id="GO:0009435">
    <property type="term" value="P:NAD+ biosynthetic process"/>
    <property type="evidence" value="ECO:0007669"/>
    <property type="project" value="UniProtKB-UniRule"/>
</dbReference>
<feature type="binding site" evidence="13">
    <location>
        <position position="52"/>
    </location>
    <ligand>
        <name>Mg(2+)</name>
        <dbReference type="ChEBI" id="CHEBI:18420"/>
    </ligand>
</feature>
<proteinExistence type="inferred from homology"/>
<evidence type="ECO:0000256" key="6">
    <source>
        <dbReference type="ARBA" id="ARBA00022840"/>
    </source>
</evidence>
<evidence type="ECO:0000313" key="18">
    <source>
        <dbReference type="EMBL" id="OUN43871.1"/>
    </source>
</evidence>
<comment type="pathway">
    <text evidence="13">Cofactor biosynthesis; NAD(+) biosynthesis; NAD(+) from deamido-NAD(+) (ammonia route): step 1/1.</text>
</comment>
<keyword evidence="5 13" id="KW-0547">Nucleotide-binding</keyword>
<feature type="binding site" evidence="13">
    <location>
        <position position="181"/>
    </location>
    <ligand>
        <name>deamido-NAD(+)</name>
        <dbReference type="ChEBI" id="CHEBI:58437"/>
        <note>ligand shared between two neighboring subunits</note>
    </ligand>
</feature>
<dbReference type="Proteomes" id="UP001217945">
    <property type="component" value="Unassembled WGS sequence"/>
</dbReference>
<evidence type="ECO:0000256" key="2">
    <source>
        <dbReference type="ARBA" id="ARBA00011738"/>
    </source>
</evidence>
<reference evidence="20" key="1">
    <citation type="submission" date="2017-04" db="EMBL/GenBank/DDBJ databases">
        <title>Function of individual gut microbiota members based on whole genome sequencing of pure cultures obtained from chicken caecum.</title>
        <authorList>
            <person name="Medvecky M."/>
            <person name="Cejkova D."/>
            <person name="Polansky O."/>
            <person name="Karasova D."/>
            <person name="Kubasova T."/>
            <person name="Cizek A."/>
            <person name="Rychlik I."/>
        </authorList>
    </citation>
    <scope>NUCLEOTIDE SEQUENCE [LARGE SCALE GENOMIC DNA]</scope>
    <source>
        <strain evidence="20">An71</strain>
    </source>
</reference>
<dbReference type="GO" id="GO:0003952">
    <property type="term" value="F:NAD+ synthase (glutamine-hydrolyzing) activity"/>
    <property type="evidence" value="ECO:0007669"/>
    <property type="project" value="InterPro"/>
</dbReference>
<evidence type="ECO:0000313" key="19">
    <source>
        <dbReference type="EMBL" id="QLQ61040.1"/>
    </source>
</evidence>
<dbReference type="GO" id="GO:0008795">
    <property type="term" value="F:NAD+ synthase activity"/>
    <property type="evidence" value="ECO:0007669"/>
    <property type="project" value="UniProtKB-UniRule"/>
</dbReference>
<evidence type="ECO:0000256" key="11">
    <source>
        <dbReference type="ARBA" id="ARBA00066987"/>
    </source>
</evidence>
<dbReference type="RefSeq" id="WP_078009714.1">
    <property type="nucleotide sequence ID" value="NZ_CANCWD010000018.1"/>
</dbReference>
<feature type="binding site" evidence="13">
    <location>
        <begin position="46"/>
        <end position="53"/>
    </location>
    <ligand>
        <name>ATP</name>
        <dbReference type="ChEBI" id="CHEBI:30616"/>
    </ligand>
</feature>
<keyword evidence="6 13" id="KW-0067">ATP-binding</keyword>
<evidence type="ECO:0000256" key="12">
    <source>
        <dbReference type="ARBA" id="ARBA00070926"/>
    </source>
</evidence>
<keyword evidence="7 13" id="KW-0460">Magnesium</keyword>
<evidence type="ECO:0000256" key="9">
    <source>
        <dbReference type="ARBA" id="ARBA00051206"/>
    </source>
</evidence>
<feature type="binding site" description="in other chain" evidence="13">
    <location>
        <begin position="261"/>
        <end position="262"/>
    </location>
    <ligand>
        <name>deamido-NAD(+)</name>
        <dbReference type="ChEBI" id="CHEBI:58437"/>
        <note>ligand shared between two neighboring subunits</note>
    </ligand>
</feature>
<feature type="binding site" description="in other chain" evidence="13">
    <location>
        <position position="141"/>
    </location>
    <ligand>
        <name>deamido-NAD(+)</name>
        <dbReference type="ChEBI" id="CHEBI:58437"/>
        <note>ligand shared between two neighboring subunits</note>
    </ligand>
</feature>
<keyword evidence="4 13" id="KW-0479">Metal-binding</keyword>